<dbReference type="PROSITE" id="PS51762">
    <property type="entry name" value="GH16_2"/>
    <property type="match status" value="1"/>
</dbReference>
<dbReference type="InterPro" id="IPR013320">
    <property type="entry name" value="ConA-like_dom_sf"/>
</dbReference>
<dbReference type="CDD" id="cd00413">
    <property type="entry name" value="Glyco_hydrolase_16"/>
    <property type="match status" value="1"/>
</dbReference>
<dbReference type="InterPro" id="IPR000757">
    <property type="entry name" value="Beta-glucanase-like"/>
</dbReference>
<dbReference type="Pfam" id="PF00722">
    <property type="entry name" value="Glyco_hydro_16"/>
    <property type="match status" value="1"/>
</dbReference>
<reference evidence="2 3" key="1">
    <citation type="submission" date="2018-03" db="EMBL/GenBank/DDBJ databases">
        <title>Genomic Encyclopedia of Archaeal and Bacterial Type Strains, Phase II (KMG-II): from individual species to whole genera.</title>
        <authorList>
            <person name="Goeker M."/>
        </authorList>
    </citation>
    <scope>NUCLEOTIDE SEQUENCE [LARGE SCALE GENOMIC DNA]</scope>
    <source>
        <strain evidence="2 3">DSM 45211</strain>
    </source>
</reference>
<dbReference type="Proteomes" id="UP000243528">
    <property type="component" value="Unassembled WGS sequence"/>
</dbReference>
<keyword evidence="3" id="KW-1185">Reference proteome</keyword>
<dbReference type="GO" id="GO:0004553">
    <property type="term" value="F:hydrolase activity, hydrolyzing O-glycosyl compounds"/>
    <property type="evidence" value="ECO:0007669"/>
    <property type="project" value="InterPro"/>
</dbReference>
<dbReference type="AlphaFoldDB" id="A0A2P8D3U3"/>
<proteinExistence type="predicted"/>
<feature type="domain" description="GH16" evidence="1">
    <location>
        <begin position="41"/>
        <end position="308"/>
    </location>
</feature>
<dbReference type="OrthoDB" id="9809583at2"/>
<organism evidence="2 3">
    <name type="scientific">Haloactinopolyspora alba</name>
    <dbReference type="NCBI Taxonomy" id="648780"/>
    <lineage>
        <taxon>Bacteria</taxon>
        <taxon>Bacillati</taxon>
        <taxon>Actinomycetota</taxon>
        <taxon>Actinomycetes</taxon>
        <taxon>Jiangellales</taxon>
        <taxon>Jiangellaceae</taxon>
        <taxon>Haloactinopolyspora</taxon>
    </lineage>
</organism>
<dbReference type="Gene3D" id="2.60.120.200">
    <property type="match status" value="1"/>
</dbReference>
<dbReference type="SUPFAM" id="SSF49899">
    <property type="entry name" value="Concanavalin A-like lectins/glucanases"/>
    <property type="match status" value="1"/>
</dbReference>
<protein>
    <submittedName>
        <fullName evidence="2">Beta-glucanase (GH16 family)</fullName>
    </submittedName>
</protein>
<comment type="caution">
    <text evidence="2">The sequence shown here is derived from an EMBL/GenBank/DDBJ whole genome shotgun (WGS) entry which is preliminary data.</text>
</comment>
<evidence type="ECO:0000313" key="3">
    <source>
        <dbReference type="Proteomes" id="UP000243528"/>
    </source>
</evidence>
<dbReference type="EMBL" id="PYGE01000033">
    <property type="protein sequence ID" value="PSK91885.1"/>
    <property type="molecule type" value="Genomic_DNA"/>
</dbReference>
<dbReference type="GO" id="GO:0005975">
    <property type="term" value="P:carbohydrate metabolic process"/>
    <property type="evidence" value="ECO:0007669"/>
    <property type="project" value="InterPro"/>
</dbReference>
<gene>
    <name evidence="2" type="ORF">CLV30_13318</name>
</gene>
<evidence type="ECO:0000313" key="2">
    <source>
        <dbReference type="EMBL" id="PSK91885.1"/>
    </source>
</evidence>
<sequence>MQLSSSPLRRPMTAAVTPLLAAGTVVFTPGDSAVRTDDPAGTREQATTEGQVLFFDDFDGSEIDTDKWVPGLHHWGRDNNGVVPENLSVQTISDNGQDIGVLVAQANGDQYDGPVRGIRSTDASYEVGDPRRYTRQDTGARTGGLVWTKERFGAGRYEVRMKTLPRPGGCSCIWNYYQPDGDDYTEIDIELPAAGRADGADWSRWAGFNSYVAPNDAGATYEDVDLGFDNHDGEFHTYRWDWYDGVNGSRRIEFYVDGVLRTTQTETVPTSPAQLWVGNWAAPWSGAFDYATQYQYIDWVKITTLNDENTCVAGETDTASTFPLEET</sequence>
<accession>A0A2P8D3U3</accession>
<name>A0A2P8D3U3_9ACTN</name>
<evidence type="ECO:0000259" key="1">
    <source>
        <dbReference type="PROSITE" id="PS51762"/>
    </source>
</evidence>